<dbReference type="EMBL" id="VJMH01000122">
    <property type="protein sequence ID" value="KAF0718766.1"/>
    <property type="molecule type" value="Genomic_DNA"/>
</dbReference>
<feature type="compositionally biased region" description="Polar residues" evidence="1">
    <location>
        <begin position="18"/>
        <end position="30"/>
    </location>
</feature>
<feature type="region of interest" description="Disordered" evidence="1">
    <location>
        <begin position="1"/>
        <end position="103"/>
    </location>
</feature>
<protein>
    <submittedName>
        <fullName evidence="3">Aste57867_1499 protein</fullName>
    </submittedName>
</protein>
<evidence type="ECO:0000256" key="1">
    <source>
        <dbReference type="SAM" id="MobiDB-lite"/>
    </source>
</evidence>
<proteinExistence type="predicted"/>
<feature type="compositionally biased region" description="Polar residues" evidence="1">
    <location>
        <begin position="40"/>
        <end position="57"/>
    </location>
</feature>
<evidence type="ECO:0000313" key="3">
    <source>
        <dbReference type="EMBL" id="VFT78715.1"/>
    </source>
</evidence>
<name>A0A485KAH0_9STRA</name>
<feature type="region of interest" description="Disordered" evidence="1">
    <location>
        <begin position="146"/>
        <end position="172"/>
    </location>
</feature>
<feature type="compositionally biased region" description="Basic and acidic residues" evidence="1">
    <location>
        <begin position="1"/>
        <end position="10"/>
    </location>
</feature>
<dbReference type="EMBL" id="CAADRA010000122">
    <property type="protein sequence ID" value="VFT78715.1"/>
    <property type="molecule type" value="Genomic_DNA"/>
</dbReference>
<keyword evidence="4" id="KW-1185">Reference proteome</keyword>
<feature type="region of interest" description="Disordered" evidence="1">
    <location>
        <begin position="254"/>
        <end position="287"/>
    </location>
</feature>
<accession>A0A485KAH0</accession>
<evidence type="ECO:0000313" key="2">
    <source>
        <dbReference type="EMBL" id="KAF0718766.1"/>
    </source>
</evidence>
<dbReference type="OrthoDB" id="119872at2759"/>
<reference evidence="2" key="2">
    <citation type="submission" date="2019-06" db="EMBL/GenBank/DDBJ databases">
        <title>Genomics analysis of Aphanomyces spp. identifies a new class of oomycete effector associated with host adaptation.</title>
        <authorList>
            <person name="Gaulin E."/>
        </authorList>
    </citation>
    <scope>NUCLEOTIDE SEQUENCE</scope>
    <source>
        <strain evidence="2">CBS 578.67</strain>
    </source>
</reference>
<sequence>MADEGTERVTTRQAAKHQVNSARTKRNASTGAIDLKRPSLYSSQQRVTALRTKTTRAVSHPGKGTAKRAAYPTKRALTIPKSPNLSKPRVSSVRKPYQPPQTTTFPARAIAAPKKRALTVPISPKLSKPRVPIAKAMPLREKLQPKTRMPPKKRPLTRPVSPKFTKRPVRHTTDRISATTKELLEIEAKKQEVMLARRKNQQYHQLTQGFQAPGQSKSNFAMTLRSAGVMGVPAIRRPKLTTFKEFHFLTDRRALEKQQQEAQKGSKRRATSVPDATPSLKRRRTIE</sequence>
<reference evidence="3 4" key="1">
    <citation type="submission" date="2019-03" db="EMBL/GenBank/DDBJ databases">
        <authorList>
            <person name="Gaulin E."/>
            <person name="Dumas B."/>
        </authorList>
    </citation>
    <scope>NUCLEOTIDE SEQUENCE [LARGE SCALE GENOMIC DNA]</scope>
    <source>
        <strain evidence="3">CBS 568.67</strain>
    </source>
</reference>
<gene>
    <name evidence="3" type="primary">Aste57867_1499</name>
    <name evidence="2" type="ORF">As57867_001498</name>
    <name evidence="3" type="ORF">ASTE57867_1499</name>
</gene>
<dbReference type="Proteomes" id="UP000332933">
    <property type="component" value="Unassembled WGS sequence"/>
</dbReference>
<organism evidence="3 4">
    <name type="scientific">Aphanomyces stellatus</name>
    <dbReference type="NCBI Taxonomy" id="120398"/>
    <lineage>
        <taxon>Eukaryota</taxon>
        <taxon>Sar</taxon>
        <taxon>Stramenopiles</taxon>
        <taxon>Oomycota</taxon>
        <taxon>Saprolegniomycetes</taxon>
        <taxon>Saprolegniales</taxon>
        <taxon>Verrucalvaceae</taxon>
        <taxon>Aphanomyces</taxon>
    </lineage>
</organism>
<dbReference type="AlphaFoldDB" id="A0A485KAH0"/>
<evidence type="ECO:0000313" key="4">
    <source>
        <dbReference type="Proteomes" id="UP000332933"/>
    </source>
</evidence>